<dbReference type="Proteomes" id="UP001500751">
    <property type="component" value="Unassembled WGS sequence"/>
</dbReference>
<gene>
    <name evidence="1" type="ORF">GCM10009839_05010</name>
</gene>
<evidence type="ECO:0000313" key="2">
    <source>
        <dbReference type="Proteomes" id="UP001500751"/>
    </source>
</evidence>
<dbReference type="RefSeq" id="WP_344663806.1">
    <property type="nucleotide sequence ID" value="NZ_BAAAQN010000002.1"/>
</dbReference>
<accession>A0ABN2TLB2</accession>
<name>A0ABN2TLB2_9ACTN</name>
<sequence length="65" mass="6626">MKLTKLSGPDCDNDDCPAVFISDRGTIVVQGDGVSHADGLRLGAGEQAVEISADLLREALSALGG</sequence>
<reference evidence="1 2" key="1">
    <citation type="journal article" date="2019" name="Int. J. Syst. Evol. Microbiol.">
        <title>The Global Catalogue of Microorganisms (GCM) 10K type strain sequencing project: providing services to taxonomists for standard genome sequencing and annotation.</title>
        <authorList>
            <consortium name="The Broad Institute Genomics Platform"/>
            <consortium name="The Broad Institute Genome Sequencing Center for Infectious Disease"/>
            <person name="Wu L."/>
            <person name="Ma J."/>
        </authorList>
    </citation>
    <scope>NUCLEOTIDE SEQUENCE [LARGE SCALE GENOMIC DNA]</scope>
    <source>
        <strain evidence="1 2">JCM 16014</strain>
    </source>
</reference>
<comment type="caution">
    <text evidence="1">The sequence shown here is derived from an EMBL/GenBank/DDBJ whole genome shotgun (WGS) entry which is preliminary data.</text>
</comment>
<protein>
    <submittedName>
        <fullName evidence="1">Uncharacterized protein</fullName>
    </submittedName>
</protein>
<evidence type="ECO:0000313" key="1">
    <source>
        <dbReference type="EMBL" id="GAA2013311.1"/>
    </source>
</evidence>
<dbReference type="EMBL" id="BAAAQN010000002">
    <property type="protein sequence ID" value="GAA2013311.1"/>
    <property type="molecule type" value="Genomic_DNA"/>
</dbReference>
<keyword evidence="2" id="KW-1185">Reference proteome</keyword>
<organism evidence="1 2">
    <name type="scientific">Catenulispora yoronensis</name>
    <dbReference type="NCBI Taxonomy" id="450799"/>
    <lineage>
        <taxon>Bacteria</taxon>
        <taxon>Bacillati</taxon>
        <taxon>Actinomycetota</taxon>
        <taxon>Actinomycetes</taxon>
        <taxon>Catenulisporales</taxon>
        <taxon>Catenulisporaceae</taxon>
        <taxon>Catenulispora</taxon>
    </lineage>
</organism>
<proteinExistence type="predicted"/>